<dbReference type="Pfam" id="PF25967">
    <property type="entry name" value="RND-MFP_C"/>
    <property type="match status" value="1"/>
</dbReference>
<evidence type="ECO:0000256" key="2">
    <source>
        <dbReference type="SAM" id="Coils"/>
    </source>
</evidence>
<keyword evidence="3" id="KW-0732">Signal</keyword>
<proteinExistence type="inferred from homology"/>
<dbReference type="RefSeq" id="WP_175556909.1">
    <property type="nucleotide sequence ID" value="NZ_FQZQ01000006.1"/>
</dbReference>
<dbReference type="GO" id="GO:0015562">
    <property type="term" value="F:efflux transmembrane transporter activity"/>
    <property type="evidence" value="ECO:0007669"/>
    <property type="project" value="TreeGrafter"/>
</dbReference>
<dbReference type="PANTHER" id="PTHR30469:SF20">
    <property type="entry name" value="EFFLUX RND TRANSPORTER PERIPLASMIC ADAPTOR SUBUNIT"/>
    <property type="match status" value="1"/>
</dbReference>
<feature type="coiled-coil region" evidence="2">
    <location>
        <begin position="98"/>
        <end position="125"/>
    </location>
</feature>
<accession>A0A1M6HIC1</accession>
<dbReference type="AlphaFoldDB" id="A0A1M6HIC1"/>
<feature type="chain" id="PRO_5013087647" evidence="3">
    <location>
        <begin position="28"/>
        <end position="360"/>
    </location>
</feature>
<feature type="domain" description="Multidrug resistance protein MdtA-like C-terminal permuted SH3" evidence="4">
    <location>
        <begin position="285"/>
        <end position="345"/>
    </location>
</feature>
<evidence type="ECO:0000256" key="1">
    <source>
        <dbReference type="ARBA" id="ARBA00009477"/>
    </source>
</evidence>
<dbReference type="EMBL" id="FQZQ01000006">
    <property type="protein sequence ID" value="SHJ21882.1"/>
    <property type="molecule type" value="Genomic_DNA"/>
</dbReference>
<dbReference type="Proteomes" id="UP000183982">
    <property type="component" value="Unassembled WGS sequence"/>
</dbReference>
<sequence length="360" mass="39188">MSPAVFSIPVATLISCVMLSLSSPALAEQDAEAERAPRPAKIIAVAERPRETKISQPIVVEPDQSAVLTLLEGGVLQEFPVKEGMLVKKGDLIARVDTRILENNVNQARSQLAQAKVEFERAKILLKQGNIPESTYDQRATEYELGELNVEASVKRLEDATLLAPFDGVIALVNVDQFQTVNAQQEIVTLQSENKFRAVMHIPASQLVDATDVDILESHLALDVAPLISIPAEFRSLAQQADPSTQTYEAQMNFTRPDGLVVLPGMTGQVYAKVVPNASKPYVKVIEVPMAAVQYDGQTPFVWLVQDQGDALSVTRRDIVLEDEIGINLAVLEGLEVGDEIVGAGASYLFEGMKIRRFGG</sequence>
<dbReference type="Gene3D" id="1.10.287.470">
    <property type="entry name" value="Helix hairpin bin"/>
    <property type="match status" value="1"/>
</dbReference>
<organism evidence="5 6">
    <name type="scientific">Shimia gijangensis</name>
    <dbReference type="NCBI Taxonomy" id="1470563"/>
    <lineage>
        <taxon>Bacteria</taxon>
        <taxon>Pseudomonadati</taxon>
        <taxon>Pseudomonadota</taxon>
        <taxon>Alphaproteobacteria</taxon>
        <taxon>Rhodobacterales</taxon>
        <taxon>Roseobacteraceae</taxon>
    </lineage>
</organism>
<reference evidence="6" key="1">
    <citation type="submission" date="2016-11" db="EMBL/GenBank/DDBJ databases">
        <authorList>
            <person name="Varghese N."/>
            <person name="Submissions S."/>
        </authorList>
    </citation>
    <scope>NUCLEOTIDE SEQUENCE [LARGE SCALE GENOMIC DNA]</scope>
    <source>
        <strain evidence="6">DSM 100564</strain>
    </source>
</reference>
<protein>
    <submittedName>
        <fullName evidence="5">RND family efflux transporter, MFP subunit</fullName>
    </submittedName>
</protein>
<evidence type="ECO:0000256" key="3">
    <source>
        <dbReference type="SAM" id="SignalP"/>
    </source>
</evidence>
<dbReference type="Gene3D" id="2.40.30.170">
    <property type="match status" value="1"/>
</dbReference>
<dbReference type="STRING" id="1470563.SAMN05444000_10658"/>
<dbReference type="InterPro" id="IPR058627">
    <property type="entry name" value="MdtA-like_C"/>
</dbReference>
<dbReference type="PANTHER" id="PTHR30469">
    <property type="entry name" value="MULTIDRUG RESISTANCE PROTEIN MDTA"/>
    <property type="match status" value="1"/>
</dbReference>
<dbReference type="Gene3D" id="2.40.50.100">
    <property type="match status" value="1"/>
</dbReference>
<dbReference type="Gene3D" id="2.40.420.20">
    <property type="match status" value="1"/>
</dbReference>
<dbReference type="SUPFAM" id="SSF111369">
    <property type="entry name" value="HlyD-like secretion proteins"/>
    <property type="match status" value="1"/>
</dbReference>
<comment type="similarity">
    <text evidence="1">Belongs to the membrane fusion protein (MFP) (TC 8.A.1) family.</text>
</comment>
<name>A0A1M6HIC1_9RHOB</name>
<evidence type="ECO:0000259" key="4">
    <source>
        <dbReference type="Pfam" id="PF25967"/>
    </source>
</evidence>
<keyword evidence="2" id="KW-0175">Coiled coil</keyword>
<evidence type="ECO:0000313" key="6">
    <source>
        <dbReference type="Proteomes" id="UP000183982"/>
    </source>
</evidence>
<evidence type="ECO:0000313" key="5">
    <source>
        <dbReference type="EMBL" id="SHJ21882.1"/>
    </source>
</evidence>
<keyword evidence="6" id="KW-1185">Reference proteome</keyword>
<gene>
    <name evidence="5" type="ORF">SAMN05444000_10658</name>
</gene>
<dbReference type="InterPro" id="IPR006143">
    <property type="entry name" value="RND_pump_MFP"/>
</dbReference>
<feature type="signal peptide" evidence="3">
    <location>
        <begin position="1"/>
        <end position="27"/>
    </location>
</feature>
<dbReference type="NCBIfam" id="TIGR01730">
    <property type="entry name" value="RND_mfp"/>
    <property type="match status" value="1"/>
</dbReference>
<dbReference type="GO" id="GO:1990281">
    <property type="term" value="C:efflux pump complex"/>
    <property type="evidence" value="ECO:0007669"/>
    <property type="project" value="TreeGrafter"/>
</dbReference>